<evidence type="ECO:0000313" key="2">
    <source>
        <dbReference type="Proteomes" id="UP000186594"/>
    </source>
</evidence>
<protein>
    <submittedName>
        <fullName evidence="1">Uncharacterized protein</fullName>
    </submittedName>
</protein>
<comment type="caution">
    <text evidence="1">The sequence shown here is derived from an EMBL/GenBank/DDBJ whole genome shotgun (WGS) entry which is preliminary data.</text>
</comment>
<sequence>MFERSMDRFHHEYQYSEPRYIKIRCNSFDRLEKALVVIGLVEDLLNRPPEYEPVHYSFPNMRLVRDAVTAVLFNVYGNPTTLQLNAYRGLRLGNTNLGTDDVDIITQ</sequence>
<organism evidence="1 2">
    <name type="scientific">Neolecta irregularis (strain DAH-3)</name>
    <dbReference type="NCBI Taxonomy" id="1198029"/>
    <lineage>
        <taxon>Eukaryota</taxon>
        <taxon>Fungi</taxon>
        <taxon>Dikarya</taxon>
        <taxon>Ascomycota</taxon>
        <taxon>Taphrinomycotina</taxon>
        <taxon>Neolectales</taxon>
        <taxon>Neolectaceae</taxon>
        <taxon>Neolecta</taxon>
    </lineage>
</organism>
<dbReference type="Proteomes" id="UP000186594">
    <property type="component" value="Unassembled WGS sequence"/>
</dbReference>
<evidence type="ECO:0000313" key="1">
    <source>
        <dbReference type="EMBL" id="OLL22697.1"/>
    </source>
</evidence>
<accession>A0A1U7LJ70</accession>
<reference evidence="1 2" key="1">
    <citation type="submission" date="2016-04" db="EMBL/GenBank/DDBJ databases">
        <title>Evolutionary innovation and constraint leading to complex multicellularity in the Ascomycota.</title>
        <authorList>
            <person name="Cisse O."/>
            <person name="Nguyen A."/>
            <person name="Hewitt D.A."/>
            <person name="Jedd G."/>
            <person name="Stajich J.E."/>
        </authorList>
    </citation>
    <scope>NUCLEOTIDE SEQUENCE [LARGE SCALE GENOMIC DNA]</scope>
    <source>
        <strain evidence="1 2">DAH-3</strain>
    </source>
</reference>
<name>A0A1U7LJ70_NEOID</name>
<gene>
    <name evidence="1" type="ORF">NEOLI_005185</name>
</gene>
<keyword evidence="2" id="KW-1185">Reference proteome</keyword>
<dbReference type="EMBL" id="LXFE01002926">
    <property type="protein sequence ID" value="OLL22697.1"/>
    <property type="molecule type" value="Genomic_DNA"/>
</dbReference>
<dbReference type="AlphaFoldDB" id="A0A1U7LJ70"/>
<proteinExistence type="predicted"/>